<dbReference type="Gene3D" id="2.130.10.10">
    <property type="entry name" value="YVTN repeat-like/Quinoprotein amine dehydrogenase"/>
    <property type="match status" value="1"/>
</dbReference>
<proteinExistence type="predicted"/>
<dbReference type="SMART" id="SM00668">
    <property type="entry name" value="CTLH"/>
    <property type="match status" value="1"/>
</dbReference>
<protein>
    <recommendedName>
        <fullName evidence="5">CTLH domain-containing protein</fullName>
    </recommendedName>
</protein>
<feature type="repeat" description="WD" evidence="3">
    <location>
        <begin position="604"/>
        <end position="636"/>
    </location>
</feature>
<dbReference type="STRING" id="452589.G9NFC9"/>
<dbReference type="OMA" id="GHISGCV"/>
<keyword evidence="7" id="KW-1185">Reference proteome</keyword>
<keyword evidence="2" id="KW-0677">Repeat</keyword>
<dbReference type="InterPro" id="IPR001680">
    <property type="entry name" value="WD40_rpt"/>
</dbReference>
<feature type="repeat" description="WD" evidence="3">
    <location>
        <begin position="392"/>
        <end position="433"/>
    </location>
</feature>
<dbReference type="InterPro" id="IPR006595">
    <property type="entry name" value="CTLH_C"/>
</dbReference>
<feature type="compositionally biased region" description="Polar residues" evidence="4">
    <location>
        <begin position="91"/>
        <end position="110"/>
    </location>
</feature>
<dbReference type="Pfam" id="PF00400">
    <property type="entry name" value="WD40"/>
    <property type="match status" value="4"/>
</dbReference>
<dbReference type="GO" id="GO:0034657">
    <property type="term" value="C:GID complex"/>
    <property type="evidence" value="ECO:0007669"/>
    <property type="project" value="TreeGrafter"/>
</dbReference>
<name>G9NFC9_HYPAI</name>
<dbReference type="PANTHER" id="PTHR22838:SF0">
    <property type="entry name" value="WD REPEAT-CONTAINING PROTEIN 26"/>
    <property type="match status" value="1"/>
</dbReference>
<dbReference type="PROSITE" id="PS50082">
    <property type="entry name" value="WD_REPEATS_2"/>
    <property type="match status" value="2"/>
</dbReference>
<reference evidence="6 7" key="1">
    <citation type="journal article" date="2011" name="Genome Biol.">
        <title>Comparative genome sequence analysis underscores mycoparasitism as the ancestral life style of Trichoderma.</title>
        <authorList>
            <person name="Kubicek C.P."/>
            <person name="Herrera-Estrella A."/>
            <person name="Seidl-Seiboth V."/>
            <person name="Martinez D.A."/>
            <person name="Druzhinina I.S."/>
            <person name="Thon M."/>
            <person name="Zeilinger S."/>
            <person name="Casas-Flores S."/>
            <person name="Horwitz B.A."/>
            <person name="Mukherjee P.K."/>
            <person name="Mukherjee M."/>
            <person name="Kredics L."/>
            <person name="Alcaraz L.D."/>
            <person name="Aerts A."/>
            <person name="Antal Z."/>
            <person name="Atanasova L."/>
            <person name="Cervantes-Badillo M.G."/>
            <person name="Challacombe J."/>
            <person name="Chertkov O."/>
            <person name="McCluskey K."/>
            <person name="Coulpier F."/>
            <person name="Deshpande N."/>
            <person name="von Doehren H."/>
            <person name="Ebbole D.J."/>
            <person name="Esquivel-Naranjo E.U."/>
            <person name="Fekete E."/>
            <person name="Flipphi M."/>
            <person name="Glaser F."/>
            <person name="Gomez-Rodriguez E.Y."/>
            <person name="Gruber S."/>
            <person name="Han C."/>
            <person name="Henrissat B."/>
            <person name="Hermosa R."/>
            <person name="Hernandez-Onate M."/>
            <person name="Karaffa L."/>
            <person name="Kosti I."/>
            <person name="Le Crom S."/>
            <person name="Lindquist E."/>
            <person name="Lucas S."/>
            <person name="Luebeck M."/>
            <person name="Luebeck P.S."/>
            <person name="Margeot A."/>
            <person name="Metz B."/>
            <person name="Misra M."/>
            <person name="Nevalainen H."/>
            <person name="Omann M."/>
            <person name="Packer N."/>
            <person name="Perrone G."/>
            <person name="Uresti-Rivera E.E."/>
            <person name="Salamov A."/>
            <person name="Schmoll M."/>
            <person name="Seiboth B."/>
            <person name="Shapiro H."/>
            <person name="Sukno S."/>
            <person name="Tamayo-Ramos J.A."/>
            <person name="Tisch D."/>
            <person name="Wiest A."/>
            <person name="Wilkinson H.H."/>
            <person name="Zhang M."/>
            <person name="Coutinho P.M."/>
            <person name="Kenerley C.M."/>
            <person name="Monte E."/>
            <person name="Baker S.E."/>
            <person name="Grigoriev I.V."/>
        </authorList>
    </citation>
    <scope>NUCLEOTIDE SEQUENCE [LARGE SCALE GENOMIC DNA]</scope>
    <source>
        <strain evidence="7">ATCC 20476 / IMI 206040</strain>
    </source>
</reference>
<dbReference type="InterPro" id="IPR036322">
    <property type="entry name" value="WD40_repeat_dom_sf"/>
</dbReference>
<dbReference type="PROSITE" id="PS50294">
    <property type="entry name" value="WD_REPEATS_REGION"/>
    <property type="match status" value="1"/>
</dbReference>
<feature type="region of interest" description="Disordered" evidence="4">
    <location>
        <begin position="91"/>
        <end position="119"/>
    </location>
</feature>
<feature type="domain" description="CTLH" evidence="5">
    <location>
        <begin position="159"/>
        <end position="229"/>
    </location>
</feature>
<evidence type="ECO:0000313" key="7">
    <source>
        <dbReference type="Proteomes" id="UP000005426"/>
    </source>
</evidence>
<dbReference type="OrthoDB" id="972532at2759"/>
<dbReference type="Pfam" id="PF23627">
    <property type="entry name" value="LisH_WDR26"/>
    <property type="match status" value="1"/>
</dbReference>
<gene>
    <name evidence="6" type="ORF">TRIATDRAFT_288887</name>
</gene>
<dbReference type="EMBL" id="ABDG02000013">
    <property type="protein sequence ID" value="EHK50645.1"/>
    <property type="molecule type" value="Genomic_DNA"/>
</dbReference>
<dbReference type="SMART" id="SM00320">
    <property type="entry name" value="WD40"/>
    <property type="match status" value="7"/>
</dbReference>
<organism evidence="6 7">
    <name type="scientific">Hypocrea atroviridis (strain ATCC 20476 / IMI 206040)</name>
    <name type="common">Trichoderma atroviride</name>
    <dbReference type="NCBI Taxonomy" id="452589"/>
    <lineage>
        <taxon>Eukaryota</taxon>
        <taxon>Fungi</taxon>
        <taxon>Dikarya</taxon>
        <taxon>Ascomycota</taxon>
        <taxon>Pezizomycotina</taxon>
        <taxon>Sordariomycetes</taxon>
        <taxon>Hypocreomycetidae</taxon>
        <taxon>Hypocreales</taxon>
        <taxon>Hypocreaceae</taxon>
        <taxon>Trichoderma</taxon>
    </lineage>
</organism>
<accession>G9NFC9</accession>
<dbReference type="GO" id="GO:0043161">
    <property type="term" value="P:proteasome-mediated ubiquitin-dependent protein catabolic process"/>
    <property type="evidence" value="ECO:0007669"/>
    <property type="project" value="TreeGrafter"/>
</dbReference>
<dbReference type="SUPFAM" id="SSF50978">
    <property type="entry name" value="WD40 repeat-like"/>
    <property type="match status" value="1"/>
</dbReference>
<evidence type="ECO:0000313" key="6">
    <source>
        <dbReference type="EMBL" id="EHK50645.1"/>
    </source>
</evidence>
<dbReference type="InterPro" id="IPR015943">
    <property type="entry name" value="WD40/YVTN_repeat-like_dom_sf"/>
</dbReference>
<dbReference type="GeneID" id="25779912"/>
<dbReference type="AlphaFoldDB" id="G9NFC9"/>
<evidence type="ECO:0000256" key="2">
    <source>
        <dbReference type="ARBA" id="ARBA00022737"/>
    </source>
</evidence>
<dbReference type="HOGENOM" id="CLU_000288_57_25_1"/>
<dbReference type="KEGG" id="tatv:25779912"/>
<dbReference type="InterPro" id="IPR051350">
    <property type="entry name" value="WD_repeat-ST_regulator"/>
</dbReference>
<sequence length="664" mass="72719">MDTPPPQIIGRRRRRPSAESQPEDGARVAVPAADAVSAAADTTTGRQSKRRRRGGAIMSSDGDMAGAFNGSGATQSNGSFAASTAHRDVASSISANGNRKANVVTNGSSNGEKRSASHPLTYFGHNREEVTRILIQALTDMGYQAAADSVGQESGYSLENPTVAAFRSAVLAGSWAEAEDLLNGATAPDEEGEGGNGLVLTAGSDKDIMRFWLRQQKFLELLERGETSRALTILRMDLTPLYQDPAKLRLLSSLLMCSSPGEVMQKANWDGANGQSRRKLLSELSKRISPSVMLPENRLAVLLQHVKQSQIDTCLYHTAASSPSLYSDHLCDRRNFPSEVALELGDFGGEIWSVRFSHDGTRLAACGSREHVKIWDTHTFSIVNILTTGEHTDDRSKGICDISWSPDDSMIMVCSFDKHARLWDPNTSTLIKDFKKFDEPVSGCVWAPDGRSFVLGTLDKLHGLCTFNVYDDEMIEWDKKHRVQDLCGSPDGRLLVVVDDLQHIHVYDAITRELEYDLELKTRPTSVSISQDSRHLLVNKKDGEAQLIDLTTRNSVQKFLGHTGGDYLIRAAFGGASESFVMSGSEDGNILIWHKNIGAAVERLPGHQPRCNAVVWNPTDPCMLASCGDDGRIKIWTSKARSVELRARHPRGGSNGWRNAIDES</sequence>
<evidence type="ECO:0000256" key="1">
    <source>
        <dbReference type="ARBA" id="ARBA00022574"/>
    </source>
</evidence>
<dbReference type="eggNOG" id="KOG0293">
    <property type="taxonomic scope" value="Eukaryota"/>
</dbReference>
<comment type="caution">
    <text evidence="6">The sequence shown here is derived from an EMBL/GenBank/DDBJ whole genome shotgun (WGS) entry which is preliminary data.</text>
</comment>
<dbReference type="Proteomes" id="UP000005426">
    <property type="component" value="Unassembled WGS sequence"/>
</dbReference>
<keyword evidence="1 3" id="KW-0853">WD repeat</keyword>
<evidence type="ECO:0000256" key="4">
    <source>
        <dbReference type="SAM" id="MobiDB-lite"/>
    </source>
</evidence>
<feature type="region of interest" description="Disordered" evidence="4">
    <location>
        <begin position="1"/>
        <end position="71"/>
    </location>
</feature>
<dbReference type="CDD" id="cd00200">
    <property type="entry name" value="WD40"/>
    <property type="match status" value="1"/>
</dbReference>
<feature type="compositionally biased region" description="Low complexity" evidence="4">
    <location>
        <begin position="27"/>
        <end position="44"/>
    </location>
</feature>
<evidence type="ECO:0000256" key="3">
    <source>
        <dbReference type="PROSITE-ProRule" id="PRU00221"/>
    </source>
</evidence>
<evidence type="ECO:0000259" key="5">
    <source>
        <dbReference type="PROSITE" id="PS50897"/>
    </source>
</evidence>
<dbReference type="PANTHER" id="PTHR22838">
    <property type="entry name" value="WD REPEAT PROTEIN 26-RELATED"/>
    <property type="match status" value="1"/>
</dbReference>
<dbReference type="PROSITE" id="PS50897">
    <property type="entry name" value="CTLH"/>
    <property type="match status" value="1"/>
</dbReference>